<dbReference type="InterPro" id="IPR008311">
    <property type="entry name" value="UCP028101"/>
</dbReference>
<dbReference type="Proteomes" id="UP000348942">
    <property type="component" value="Chromosome 1"/>
</dbReference>
<evidence type="ECO:0000256" key="1">
    <source>
        <dbReference type="SAM" id="Phobius"/>
    </source>
</evidence>
<feature type="transmembrane region" description="Helical" evidence="1">
    <location>
        <begin position="16"/>
        <end position="36"/>
    </location>
</feature>
<proteinExistence type="predicted"/>
<dbReference type="AlphaFoldDB" id="A0A5Q0TH90"/>
<keyword evidence="1" id="KW-1133">Transmembrane helix</keyword>
<protein>
    <submittedName>
        <fullName evidence="2">DUF1513 domain-containing protein</fullName>
    </submittedName>
</protein>
<evidence type="ECO:0000313" key="3">
    <source>
        <dbReference type="Proteomes" id="UP000348942"/>
    </source>
</evidence>
<dbReference type="SUPFAM" id="SSF82171">
    <property type="entry name" value="DPP6 N-terminal domain-like"/>
    <property type="match status" value="1"/>
</dbReference>
<name>A0A5Q0TH90_9VIBR</name>
<accession>A0A5Q0TH90</accession>
<sequence length="373" mass="40792">MAIDPMTDFNAKRRQLLTLAVLGGGGIVCGGLAWLYHASKPSNKAALIGNSVGFNQRFHCVVADWQGNPIYQIALPQRAHGVAISQQSTMGFSDAVAFARRPGSYFQVFDYQTGLKKQLIQAEADRYFYGHGVFSVDGKFLLATQGIKQSSQGLIGIYDVEQDYKKVDEWHGIGIGPHEVIGLNDGSYAVGVGGVHTQGREALNLDTMQPTLTRLDQTGRIISQVGLGDKKLSIRHLGYDQHDLILCGQQYRGQPDDYPALIAMQQGEGELISLNAEPEQWARFNHYIASIAVVGDYVLATSPPGNCYGIWSISQNKLLELQPLPDASGVVAHNGEFFVSSGSGEVVTRSPLDDVQRFNSTIRWDNHWNAIPS</sequence>
<keyword evidence="1" id="KW-0472">Membrane</keyword>
<dbReference type="EMBL" id="CP045699">
    <property type="protein sequence ID" value="QGA66021.1"/>
    <property type="molecule type" value="Genomic_DNA"/>
</dbReference>
<gene>
    <name evidence="2" type="ORF">GFB47_05270</name>
</gene>
<evidence type="ECO:0000313" key="2">
    <source>
        <dbReference type="EMBL" id="QGA66021.1"/>
    </source>
</evidence>
<reference evidence="2 3" key="1">
    <citation type="submission" date="2019-10" db="EMBL/GenBank/DDBJ databases">
        <title>Vibrio sp. nov., isolated from Coralline algae surface.</title>
        <authorList>
            <person name="Geng Y."/>
            <person name="Zhang X."/>
        </authorList>
    </citation>
    <scope>NUCLEOTIDE SEQUENCE [LARGE SCALE GENOMIC DNA]</scope>
    <source>
        <strain evidence="2 3">SM1977</strain>
    </source>
</reference>
<organism evidence="2 3">
    <name type="scientific">Vibrio algicola</name>
    <dbReference type="NCBI Taxonomy" id="2662262"/>
    <lineage>
        <taxon>Bacteria</taxon>
        <taxon>Pseudomonadati</taxon>
        <taxon>Pseudomonadota</taxon>
        <taxon>Gammaproteobacteria</taxon>
        <taxon>Vibrionales</taxon>
        <taxon>Vibrionaceae</taxon>
        <taxon>Vibrio</taxon>
    </lineage>
</organism>
<keyword evidence="1" id="KW-0812">Transmembrane</keyword>
<dbReference type="Pfam" id="PF07433">
    <property type="entry name" value="DUF1513"/>
    <property type="match status" value="1"/>
</dbReference>
<keyword evidence="3" id="KW-1185">Reference proteome</keyword>
<dbReference type="PIRSF" id="PIRSF028101">
    <property type="entry name" value="UCP028101"/>
    <property type="match status" value="1"/>
</dbReference>